<dbReference type="EMBL" id="CAEZSF010000013">
    <property type="protein sequence ID" value="CAB4530570.1"/>
    <property type="molecule type" value="Genomic_DNA"/>
</dbReference>
<evidence type="ECO:0000313" key="8">
    <source>
        <dbReference type="EMBL" id="CAB4906329.1"/>
    </source>
</evidence>
<feature type="region of interest" description="Disordered" evidence="5">
    <location>
        <begin position="50"/>
        <end position="73"/>
    </location>
</feature>
<keyword evidence="6" id="KW-0812">Transmembrane</keyword>
<dbReference type="PANTHER" id="PTHR43301">
    <property type="entry name" value="ARABINAN ENDO-1,5-ALPHA-L-ARABINOSIDASE"/>
    <property type="match status" value="1"/>
</dbReference>
<sequence length="427" mass="45702">MRLLRGSAPSRDEGRVSGFTGVRRSVLFALSVLLGAGILLGQMNSTAVGAQDSTDVQPGQRLPTRGPVKTNSVPKAERDVNLVDGLLRGVPIVEGDFADPFALAEPDALYIYATNTVDANIPVIRIQKNKLFKAQYLGDALPKLPSWTVKGFQWAPSVWAAPGDKFVMYYTTPSSGGLGNKQCISRATSTDPAGPFVDNSTEAFICPLSEGGAIDASIFVDTDNALYLIWKSDGNCCNLPTVIYSQPLAADGLSVAGPAVELITASQPWEDNLVEGPSMIRKGATYYLFYSANQWDTTDYAIGAATCTSVTGPCTKPEEKPWMDSGTFSKGPGGQEFFESAGKPGVWMVHHGWLPNQAGTPGGQRRLYLDKLGFQQGQTLPTRTGKAAAAEALVQDALIVGVVIAALVGMFFLVRSLLRRRRKKSTT</sequence>
<comment type="pathway">
    <text evidence="1">Glycan metabolism; L-arabinan degradation.</text>
</comment>
<accession>A0A6J6AUE2</accession>
<dbReference type="GO" id="GO:0005975">
    <property type="term" value="P:carbohydrate metabolic process"/>
    <property type="evidence" value="ECO:0007669"/>
    <property type="project" value="InterPro"/>
</dbReference>
<keyword evidence="3" id="KW-0378">Hydrolase</keyword>
<evidence type="ECO:0000256" key="3">
    <source>
        <dbReference type="ARBA" id="ARBA00022801"/>
    </source>
</evidence>
<protein>
    <submittedName>
        <fullName evidence="7">Unannotated protein</fullName>
    </submittedName>
</protein>
<dbReference type="InterPro" id="IPR023296">
    <property type="entry name" value="Glyco_hydro_beta-prop_sf"/>
</dbReference>
<comment type="similarity">
    <text evidence="2">Belongs to the glycosyl hydrolase 43 family.</text>
</comment>
<proteinExistence type="inferred from homology"/>
<dbReference type="CDD" id="cd08999">
    <property type="entry name" value="GH43_ABN-like"/>
    <property type="match status" value="1"/>
</dbReference>
<dbReference type="InterPro" id="IPR006710">
    <property type="entry name" value="Glyco_hydro_43"/>
</dbReference>
<evidence type="ECO:0000256" key="5">
    <source>
        <dbReference type="SAM" id="MobiDB-lite"/>
    </source>
</evidence>
<evidence type="ECO:0000256" key="6">
    <source>
        <dbReference type="SAM" id="Phobius"/>
    </source>
</evidence>
<keyword evidence="4" id="KW-0326">Glycosidase</keyword>
<dbReference type="EMBL" id="CAFBMG010000087">
    <property type="protein sequence ID" value="CAB4906329.1"/>
    <property type="molecule type" value="Genomic_DNA"/>
</dbReference>
<keyword evidence="6" id="KW-1133">Transmembrane helix</keyword>
<evidence type="ECO:0000313" key="7">
    <source>
        <dbReference type="EMBL" id="CAB4530570.1"/>
    </source>
</evidence>
<evidence type="ECO:0000256" key="1">
    <source>
        <dbReference type="ARBA" id="ARBA00004834"/>
    </source>
</evidence>
<evidence type="ECO:0000256" key="4">
    <source>
        <dbReference type="ARBA" id="ARBA00023295"/>
    </source>
</evidence>
<keyword evidence="6" id="KW-0472">Membrane</keyword>
<dbReference type="Pfam" id="PF04616">
    <property type="entry name" value="Glyco_hydro_43"/>
    <property type="match status" value="1"/>
</dbReference>
<dbReference type="GO" id="GO:0004553">
    <property type="term" value="F:hydrolase activity, hydrolyzing O-glycosyl compounds"/>
    <property type="evidence" value="ECO:0007669"/>
    <property type="project" value="InterPro"/>
</dbReference>
<feature type="transmembrane region" description="Helical" evidence="6">
    <location>
        <begin position="397"/>
        <end position="418"/>
    </location>
</feature>
<dbReference type="PANTHER" id="PTHR43301:SF3">
    <property type="entry name" value="ARABINAN ENDO-1,5-ALPHA-L-ARABINOSIDASE A-RELATED"/>
    <property type="match status" value="1"/>
</dbReference>
<dbReference type="AlphaFoldDB" id="A0A6J6AUE2"/>
<dbReference type="InterPro" id="IPR050727">
    <property type="entry name" value="GH43_arabinanases"/>
</dbReference>
<organism evidence="7">
    <name type="scientific">freshwater metagenome</name>
    <dbReference type="NCBI Taxonomy" id="449393"/>
    <lineage>
        <taxon>unclassified sequences</taxon>
        <taxon>metagenomes</taxon>
        <taxon>ecological metagenomes</taxon>
    </lineage>
</organism>
<name>A0A6J6AUE2_9ZZZZ</name>
<gene>
    <name evidence="7" type="ORF">UFOPK1358_00275</name>
    <name evidence="8" type="ORF">UFOPK3519_01128</name>
</gene>
<dbReference type="Gene3D" id="2.115.10.20">
    <property type="entry name" value="Glycosyl hydrolase domain, family 43"/>
    <property type="match status" value="1"/>
</dbReference>
<dbReference type="SUPFAM" id="SSF75005">
    <property type="entry name" value="Arabinanase/levansucrase/invertase"/>
    <property type="match status" value="1"/>
</dbReference>
<reference evidence="7" key="1">
    <citation type="submission" date="2020-05" db="EMBL/GenBank/DDBJ databases">
        <authorList>
            <person name="Chiriac C."/>
            <person name="Salcher M."/>
            <person name="Ghai R."/>
            <person name="Kavagutti S V."/>
        </authorList>
    </citation>
    <scope>NUCLEOTIDE SEQUENCE</scope>
</reference>
<evidence type="ECO:0000256" key="2">
    <source>
        <dbReference type="ARBA" id="ARBA00009865"/>
    </source>
</evidence>